<dbReference type="VEuPathDB" id="FungiDB:MFRU_030g00510"/>
<evidence type="ECO:0000256" key="3">
    <source>
        <dbReference type="ARBA" id="ARBA00022723"/>
    </source>
</evidence>
<comment type="cofactor">
    <cofactor evidence="1">
        <name>heme</name>
        <dbReference type="ChEBI" id="CHEBI:30413"/>
    </cofactor>
</comment>
<keyword evidence="4" id="KW-0560">Oxidoreductase</keyword>
<dbReference type="Proteomes" id="UP000322873">
    <property type="component" value="Unassembled WGS sequence"/>
</dbReference>
<evidence type="ECO:0000256" key="4">
    <source>
        <dbReference type="ARBA" id="ARBA00023002"/>
    </source>
</evidence>
<keyword evidence="5" id="KW-0408">Iron</keyword>
<keyword evidence="6" id="KW-0503">Monooxygenase</keyword>
<accession>A0A5M9K175</accession>
<keyword evidence="7" id="KW-1133">Transmembrane helix</keyword>
<gene>
    <name evidence="8" type="ORF">EYC84_003910</name>
</gene>
<dbReference type="EMBL" id="VICG01000002">
    <property type="protein sequence ID" value="KAA8574660.1"/>
    <property type="molecule type" value="Genomic_DNA"/>
</dbReference>
<proteinExistence type="inferred from homology"/>
<organism evidence="8 9">
    <name type="scientific">Monilinia fructicola</name>
    <name type="common">Brown rot fungus</name>
    <name type="synonym">Ciboria fructicola</name>
    <dbReference type="NCBI Taxonomy" id="38448"/>
    <lineage>
        <taxon>Eukaryota</taxon>
        <taxon>Fungi</taxon>
        <taxon>Dikarya</taxon>
        <taxon>Ascomycota</taxon>
        <taxon>Pezizomycotina</taxon>
        <taxon>Leotiomycetes</taxon>
        <taxon>Helotiales</taxon>
        <taxon>Sclerotiniaceae</taxon>
        <taxon>Monilinia</taxon>
    </lineage>
</organism>
<evidence type="ECO:0000256" key="7">
    <source>
        <dbReference type="SAM" id="Phobius"/>
    </source>
</evidence>
<evidence type="ECO:0000256" key="1">
    <source>
        <dbReference type="ARBA" id="ARBA00001971"/>
    </source>
</evidence>
<dbReference type="GO" id="GO:0046872">
    <property type="term" value="F:metal ion binding"/>
    <property type="evidence" value="ECO:0007669"/>
    <property type="project" value="UniProtKB-KW"/>
</dbReference>
<keyword evidence="9" id="KW-1185">Reference proteome</keyword>
<evidence type="ECO:0000313" key="8">
    <source>
        <dbReference type="EMBL" id="KAA8574660.1"/>
    </source>
</evidence>
<evidence type="ECO:0000256" key="5">
    <source>
        <dbReference type="ARBA" id="ARBA00023004"/>
    </source>
</evidence>
<comment type="caution">
    <text evidence="8">The sequence shown here is derived from an EMBL/GenBank/DDBJ whole genome shotgun (WGS) entry which is preliminary data.</text>
</comment>
<evidence type="ECO:0000256" key="6">
    <source>
        <dbReference type="ARBA" id="ARBA00023033"/>
    </source>
</evidence>
<name>A0A5M9K175_MONFR</name>
<protein>
    <submittedName>
        <fullName evidence="8">Uncharacterized protein</fullName>
    </submittedName>
</protein>
<evidence type="ECO:0000313" key="9">
    <source>
        <dbReference type="Proteomes" id="UP000322873"/>
    </source>
</evidence>
<sequence length="138" mass="15149">MLTSGSPLVNGAILLVIILFTWLCTYPSKETGLPIVGSFGADQRQALSRNTKYPDRPFLVPIVPPLVILPISVIDEVRNLPENKASFIQDIQRSFTAKHTGIGKEAGPELIQALKLDLTKHLASNIDDMQDEIRLCIG</sequence>
<comment type="similarity">
    <text evidence="2">Belongs to the cytochrome P450 family.</text>
</comment>
<reference evidence="8 9" key="1">
    <citation type="submission" date="2019-06" db="EMBL/GenBank/DDBJ databases">
        <title>Genome Sequence of the Brown Rot Fungal Pathogen Monilinia fructicola.</title>
        <authorList>
            <person name="De Miccolis Angelini R.M."/>
            <person name="Landi L."/>
            <person name="Abate D."/>
            <person name="Pollastro S."/>
            <person name="Romanazzi G."/>
            <person name="Faretra F."/>
        </authorList>
    </citation>
    <scope>NUCLEOTIDE SEQUENCE [LARGE SCALE GENOMIC DNA]</scope>
    <source>
        <strain evidence="8 9">Mfrc123</strain>
    </source>
</reference>
<dbReference type="AlphaFoldDB" id="A0A5M9K175"/>
<keyword evidence="3" id="KW-0479">Metal-binding</keyword>
<evidence type="ECO:0000256" key="2">
    <source>
        <dbReference type="ARBA" id="ARBA00010617"/>
    </source>
</evidence>
<dbReference type="PANTHER" id="PTHR46206:SF6">
    <property type="entry name" value="CYTOCHROME P450 MONOOXYGENASE AN1598-RELATED"/>
    <property type="match status" value="1"/>
</dbReference>
<dbReference type="PANTHER" id="PTHR46206">
    <property type="entry name" value="CYTOCHROME P450"/>
    <property type="match status" value="1"/>
</dbReference>
<keyword evidence="7" id="KW-0812">Transmembrane</keyword>
<feature type="transmembrane region" description="Helical" evidence="7">
    <location>
        <begin position="6"/>
        <end position="25"/>
    </location>
</feature>
<dbReference type="GO" id="GO:0004497">
    <property type="term" value="F:monooxygenase activity"/>
    <property type="evidence" value="ECO:0007669"/>
    <property type="project" value="UniProtKB-KW"/>
</dbReference>
<keyword evidence="7" id="KW-0472">Membrane</keyword>